<dbReference type="NCBIfam" id="TIGR02142">
    <property type="entry name" value="modC_ABC"/>
    <property type="match status" value="1"/>
</dbReference>
<reference evidence="13 14" key="1">
    <citation type="submission" date="2016-10" db="EMBL/GenBank/DDBJ databases">
        <authorList>
            <person name="de Groot N.N."/>
        </authorList>
    </citation>
    <scope>NUCLEOTIDE SEQUENCE [LARGE SCALE GENOMIC DNA]</scope>
    <source>
        <strain evidence="13 14">CGMCC 1.9157</strain>
    </source>
</reference>
<dbReference type="InterPro" id="IPR050334">
    <property type="entry name" value="Molybdenum_import_ModC"/>
</dbReference>
<dbReference type="SUPFAM" id="SSF50331">
    <property type="entry name" value="MOP-like"/>
    <property type="match status" value="1"/>
</dbReference>
<dbReference type="GO" id="GO:0005524">
    <property type="term" value="F:ATP binding"/>
    <property type="evidence" value="ECO:0007669"/>
    <property type="project" value="UniProtKB-KW"/>
</dbReference>
<dbReference type="Gene3D" id="3.40.50.300">
    <property type="entry name" value="P-loop containing nucleotide triphosphate hydrolases"/>
    <property type="match status" value="1"/>
</dbReference>
<dbReference type="InterPro" id="IPR027417">
    <property type="entry name" value="P-loop_NTPase"/>
</dbReference>
<keyword evidence="14" id="KW-1185">Reference proteome</keyword>
<keyword evidence="2" id="KW-0813">Transport</keyword>
<evidence type="ECO:0000256" key="6">
    <source>
        <dbReference type="ARBA" id="ARBA00022741"/>
    </source>
</evidence>
<evidence type="ECO:0000256" key="3">
    <source>
        <dbReference type="ARBA" id="ARBA00022475"/>
    </source>
</evidence>
<evidence type="ECO:0000256" key="4">
    <source>
        <dbReference type="ARBA" id="ARBA00022505"/>
    </source>
</evidence>
<gene>
    <name evidence="13" type="ORF">SAMN04488056_1122</name>
</gene>
<keyword evidence="7 13" id="KW-0067">ATP-binding</keyword>
<dbReference type="GO" id="GO:0140359">
    <property type="term" value="F:ABC-type transporter activity"/>
    <property type="evidence" value="ECO:0007669"/>
    <property type="project" value="InterPro"/>
</dbReference>
<keyword evidence="9" id="KW-0472">Membrane</keyword>
<dbReference type="PROSITE" id="PS50893">
    <property type="entry name" value="ABC_TRANSPORTER_2"/>
    <property type="match status" value="1"/>
</dbReference>
<comment type="similarity">
    <text evidence="1">Belongs to the ABC transporter superfamily.</text>
</comment>
<dbReference type="PROSITE" id="PS00211">
    <property type="entry name" value="ABC_TRANSPORTER_1"/>
    <property type="match status" value="1"/>
</dbReference>
<evidence type="ECO:0000256" key="1">
    <source>
        <dbReference type="ARBA" id="ARBA00005417"/>
    </source>
</evidence>
<dbReference type="Pfam" id="PF03459">
    <property type="entry name" value="TOBE"/>
    <property type="match status" value="1"/>
</dbReference>
<dbReference type="InterPro" id="IPR003593">
    <property type="entry name" value="AAA+_ATPase"/>
</dbReference>
<dbReference type="InterPro" id="IPR011868">
    <property type="entry name" value="ModC_ABC_ATP-bd"/>
</dbReference>
<dbReference type="GO" id="GO:0016887">
    <property type="term" value="F:ATP hydrolysis activity"/>
    <property type="evidence" value="ECO:0007669"/>
    <property type="project" value="InterPro"/>
</dbReference>
<feature type="domain" description="ABC transporter" evidence="11">
    <location>
        <begin position="12"/>
        <end position="251"/>
    </location>
</feature>
<keyword evidence="6" id="KW-0547">Nucleotide-binding</keyword>
<dbReference type="AlphaFoldDB" id="A0A1I5JNL3"/>
<dbReference type="InterPro" id="IPR004606">
    <property type="entry name" value="Mop_domain"/>
</dbReference>
<sequence>MTGTHLPYNFHNDQSDVISARFKGPQGSFKLDAAFTLPAAGITALFGPSGCGKTSVLRCIAGLNAMKEGFFSLKGGIWQDQSRFLPAHKRPVGYVFQEASLFPHLSVKQNLVYGQKRSQPLSPSDTARLDQDDVIELLGIGPLLQRSPNKLSGGERQRVAIGRALLSCPSILLMDEPMAALDRFSKNEILPYLERLHDELKIPILYVSHDISEVERLADQMVLMQQGTVKAAGPLQSLLSNPDLSLARMPDAASVLGGTLSAMDDAFGISTIMVSGRPFYVPGVKGPIGHPIRLRIEASDVALSRHMPEGSSSILNTPSVTIETIQPFGDHMANIFLTLGEDLDRQTLIARISNKSLHALDLRTGDRLQAMIKSVSMVR</sequence>
<dbReference type="InterPro" id="IPR005116">
    <property type="entry name" value="Transp-assoc_OB_typ1"/>
</dbReference>
<dbReference type="PANTHER" id="PTHR43514">
    <property type="entry name" value="ABC TRANSPORTER I FAMILY MEMBER 10"/>
    <property type="match status" value="1"/>
</dbReference>
<dbReference type="Proteomes" id="UP000199236">
    <property type="component" value="Unassembled WGS sequence"/>
</dbReference>
<dbReference type="STRING" id="655353.SAMN04488056_1122"/>
<evidence type="ECO:0000313" key="14">
    <source>
        <dbReference type="Proteomes" id="UP000199236"/>
    </source>
</evidence>
<evidence type="ECO:0000259" key="12">
    <source>
        <dbReference type="PROSITE" id="PS51866"/>
    </source>
</evidence>
<dbReference type="RefSeq" id="WP_090074697.1">
    <property type="nucleotide sequence ID" value="NZ_FOVR01000012.1"/>
</dbReference>
<dbReference type="SUPFAM" id="SSF52540">
    <property type="entry name" value="P-loop containing nucleoside triphosphate hydrolases"/>
    <property type="match status" value="1"/>
</dbReference>
<evidence type="ECO:0000256" key="7">
    <source>
        <dbReference type="ARBA" id="ARBA00022840"/>
    </source>
</evidence>
<keyword evidence="8" id="KW-1278">Translocase</keyword>
<proteinExistence type="inferred from homology"/>
<organism evidence="13 14">
    <name type="scientific">Cohaesibacter marisflavi</name>
    <dbReference type="NCBI Taxonomy" id="655353"/>
    <lineage>
        <taxon>Bacteria</taxon>
        <taxon>Pseudomonadati</taxon>
        <taxon>Pseudomonadota</taxon>
        <taxon>Alphaproteobacteria</taxon>
        <taxon>Hyphomicrobiales</taxon>
        <taxon>Cohaesibacteraceae</taxon>
    </lineage>
</organism>
<dbReference type="InterPro" id="IPR017871">
    <property type="entry name" value="ABC_transporter-like_CS"/>
</dbReference>
<dbReference type="InterPro" id="IPR003439">
    <property type="entry name" value="ABC_transporter-like_ATP-bd"/>
</dbReference>
<name>A0A1I5JNL3_9HYPH</name>
<feature type="domain" description="Mop" evidence="12">
    <location>
        <begin position="311"/>
        <end position="379"/>
    </location>
</feature>
<dbReference type="PANTHER" id="PTHR43514:SF10">
    <property type="entry name" value="MOLYBDENUM IMPORT ATP-BINDING PROTEIN MODC 2"/>
    <property type="match status" value="1"/>
</dbReference>
<dbReference type="SMART" id="SM00382">
    <property type="entry name" value="AAA"/>
    <property type="match status" value="1"/>
</dbReference>
<evidence type="ECO:0000313" key="13">
    <source>
        <dbReference type="EMBL" id="SFO74377.1"/>
    </source>
</evidence>
<evidence type="ECO:0000256" key="9">
    <source>
        <dbReference type="ARBA" id="ARBA00023136"/>
    </source>
</evidence>
<evidence type="ECO:0000256" key="5">
    <source>
        <dbReference type="ARBA" id="ARBA00022519"/>
    </source>
</evidence>
<dbReference type="GO" id="GO:0015098">
    <property type="term" value="F:molybdate ion transmembrane transporter activity"/>
    <property type="evidence" value="ECO:0007669"/>
    <property type="project" value="InterPro"/>
</dbReference>
<keyword evidence="3" id="KW-1003">Cell membrane</keyword>
<dbReference type="PROSITE" id="PS51866">
    <property type="entry name" value="MOP"/>
    <property type="match status" value="1"/>
</dbReference>
<dbReference type="InterPro" id="IPR008995">
    <property type="entry name" value="Mo/tungstate-bd_C_term_dom"/>
</dbReference>
<keyword evidence="5" id="KW-0997">Cell inner membrane</keyword>
<accession>A0A1I5JNL3</accession>
<dbReference type="Gene3D" id="2.40.50.100">
    <property type="match status" value="1"/>
</dbReference>
<keyword evidence="4 10" id="KW-0500">Molybdenum</keyword>
<dbReference type="EMBL" id="FOVR01000012">
    <property type="protein sequence ID" value="SFO74377.1"/>
    <property type="molecule type" value="Genomic_DNA"/>
</dbReference>
<evidence type="ECO:0000256" key="10">
    <source>
        <dbReference type="PROSITE-ProRule" id="PRU01213"/>
    </source>
</evidence>
<evidence type="ECO:0000256" key="8">
    <source>
        <dbReference type="ARBA" id="ARBA00022967"/>
    </source>
</evidence>
<dbReference type="OrthoDB" id="9802264at2"/>
<evidence type="ECO:0000259" key="11">
    <source>
        <dbReference type="PROSITE" id="PS50893"/>
    </source>
</evidence>
<dbReference type="Pfam" id="PF00005">
    <property type="entry name" value="ABC_tran"/>
    <property type="match status" value="1"/>
</dbReference>
<dbReference type="GO" id="GO:0016020">
    <property type="term" value="C:membrane"/>
    <property type="evidence" value="ECO:0007669"/>
    <property type="project" value="InterPro"/>
</dbReference>
<protein>
    <submittedName>
        <fullName evidence="13">Molybdate transport system ATP-binding protein</fullName>
    </submittedName>
</protein>
<evidence type="ECO:0000256" key="2">
    <source>
        <dbReference type="ARBA" id="ARBA00022448"/>
    </source>
</evidence>